<evidence type="ECO:0000313" key="3">
    <source>
        <dbReference type="EMBL" id="PYF01249.1"/>
    </source>
</evidence>
<keyword evidence="4" id="KW-1185">Reference proteome</keyword>
<dbReference type="SUPFAM" id="SSF54909">
    <property type="entry name" value="Dimeric alpha+beta barrel"/>
    <property type="match status" value="1"/>
</dbReference>
<evidence type="ECO:0000259" key="2">
    <source>
        <dbReference type="Pfam" id="PF07045"/>
    </source>
</evidence>
<organism evidence="3 4">
    <name type="scientific">Rhodopseudomonas faecalis</name>
    <dbReference type="NCBI Taxonomy" id="99655"/>
    <lineage>
        <taxon>Bacteria</taxon>
        <taxon>Pseudomonadati</taxon>
        <taxon>Pseudomonadota</taxon>
        <taxon>Alphaproteobacteria</taxon>
        <taxon>Hyphomicrobiales</taxon>
        <taxon>Nitrobacteraceae</taxon>
        <taxon>Rhodopseudomonas</taxon>
    </lineage>
</organism>
<comment type="caution">
    <text evidence="3">The sequence shown here is derived from an EMBL/GenBank/DDBJ whole genome shotgun (WGS) entry which is preliminary data.</text>
</comment>
<dbReference type="AlphaFoldDB" id="A0A318TNU8"/>
<dbReference type="Pfam" id="PF07045">
    <property type="entry name" value="DUF1330"/>
    <property type="match status" value="1"/>
</dbReference>
<evidence type="ECO:0000256" key="1">
    <source>
        <dbReference type="SAM" id="MobiDB-lite"/>
    </source>
</evidence>
<dbReference type="Gene3D" id="3.30.70.100">
    <property type="match status" value="1"/>
</dbReference>
<reference evidence="3 4" key="1">
    <citation type="submission" date="2018-06" db="EMBL/GenBank/DDBJ databases">
        <title>Genomic Encyclopedia of Archaeal and Bacterial Type Strains, Phase II (KMG-II): from individual species to whole genera.</title>
        <authorList>
            <person name="Goeker M."/>
        </authorList>
    </citation>
    <scope>NUCLEOTIDE SEQUENCE [LARGE SCALE GENOMIC DNA]</scope>
    <source>
        <strain evidence="3 4">JCM 11668</strain>
    </source>
</reference>
<proteinExistence type="predicted"/>
<gene>
    <name evidence="3" type="ORF">BJ122_12432</name>
</gene>
<dbReference type="PANTHER" id="PTHR40257:SF1">
    <property type="entry name" value="DUF1330 DOMAIN-CONTAINING PROTEIN"/>
    <property type="match status" value="1"/>
</dbReference>
<dbReference type="RefSeq" id="WP_110782214.1">
    <property type="nucleotide sequence ID" value="NZ_QJTI01000024.1"/>
</dbReference>
<sequence length="151" mass="16652">MTGYVDPTKEVFALFRDNDRDGPIHMLNLVRLKPQASYPDGRSASGAEAYAAYGRESGPVFARLGGRIVWQGRFELMLIGPQHEHWDHVFIAEYPSVAAFVSMIRDPVYREAVKHRQAAVADSRLIRLQPMAPGKGFGEPPAPANSSSQAS</sequence>
<feature type="region of interest" description="Disordered" evidence="1">
    <location>
        <begin position="132"/>
        <end position="151"/>
    </location>
</feature>
<dbReference type="OrthoDB" id="8909581at2"/>
<dbReference type="EMBL" id="QJTI01000024">
    <property type="protein sequence ID" value="PYF01249.1"/>
    <property type="molecule type" value="Genomic_DNA"/>
</dbReference>
<dbReference type="PANTHER" id="PTHR40257">
    <property type="match status" value="1"/>
</dbReference>
<protein>
    <submittedName>
        <fullName evidence="3">Uncharacterized protein (DUF1330 family)</fullName>
    </submittedName>
</protein>
<dbReference type="InterPro" id="IPR010753">
    <property type="entry name" value="DUF1330"/>
</dbReference>
<name>A0A318TNU8_9BRAD</name>
<feature type="domain" description="DUF1330" evidence="2">
    <location>
        <begin position="47"/>
        <end position="121"/>
    </location>
</feature>
<evidence type="ECO:0000313" key="4">
    <source>
        <dbReference type="Proteomes" id="UP000248148"/>
    </source>
</evidence>
<dbReference type="Proteomes" id="UP000248148">
    <property type="component" value="Unassembled WGS sequence"/>
</dbReference>
<dbReference type="InterPro" id="IPR011008">
    <property type="entry name" value="Dimeric_a/b-barrel"/>
</dbReference>
<accession>A0A318TNU8</accession>